<evidence type="ECO:0000259" key="3">
    <source>
        <dbReference type="Pfam" id="PF16653"/>
    </source>
</evidence>
<dbReference type="GO" id="GO:0016491">
    <property type="term" value="F:oxidoreductase activity"/>
    <property type="evidence" value="ECO:0007669"/>
    <property type="project" value="UniProtKB-KW"/>
</dbReference>
<feature type="domain" description="Saccharopine dehydrogenase NADP binding" evidence="2">
    <location>
        <begin position="3"/>
        <end position="111"/>
    </location>
</feature>
<sequence>MNIGVLGCGRQGSVIAQDLAKAGHWVNVFDSNPENLEQLKNLPNIKTNQFDVTDRQALIKLLKKFDIVVGALPSRLGFYAMNCAIEAGVDMVDISYLAEDPFQLQSIAKRRRIKIVPDAGFAPGLSNILIGEAYQELKPIERIRILAGGIPQNPIPPFNYRITWSLTDLIEEYLRPVRLRRNSRIVKVAALSGVEIINLKGIGKLECFYTDGLRTLLRTCPEGKNMEEKTIRYIGHSNLFKILIDCGFFSDQPIEVAQVKIKPKEFTLAVLKPQLSQGDTRAKRSEKDITILMVEVLGKSGRRKYTCIEHYDEKNKITAMARMTGYTCSIITQCIKDYLNYGIIPPEYLGMDKKLNSFIKQGLKARGIEIKISNGIKNKQH</sequence>
<proteinExistence type="predicted"/>
<feature type="domain" description="Saccharopine dehydrogenase-like C-terminal" evidence="3">
    <location>
        <begin position="120"/>
        <end position="368"/>
    </location>
</feature>
<evidence type="ECO:0000256" key="1">
    <source>
        <dbReference type="ARBA" id="ARBA00023002"/>
    </source>
</evidence>
<evidence type="ECO:0000313" key="4">
    <source>
        <dbReference type="EMBL" id="HHS52245.1"/>
    </source>
</evidence>
<dbReference type="EMBL" id="DTLI01000135">
    <property type="protein sequence ID" value="HHS52245.1"/>
    <property type="molecule type" value="Genomic_DNA"/>
</dbReference>
<name>A0A7C6A962_UNCW3</name>
<organism evidence="4">
    <name type="scientific">candidate division WOR-3 bacterium</name>
    <dbReference type="NCBI Taxonomy" id="2052148"/>
    <lineage>
        <taxon>Bacteria</taxon>
        <taxon>Bacteria division WOR-3</taxon>
    </lineage>
</organism>
<protein>
    <submittedName>
        <fullName evidence="4">Saccharopine dehydrogenase family protein</fullName>
    </submittedName>
</protein>
<dbReference type="SUPFAM" id="SSF51735">
    <property type="entry name" value="NAD(P)-binding Rossmann-fold domains"/>
    <property type="match status" value="1"/>
</dbReference>
<accession>A0A7C6A962</accession>
<dbReference type="Gene3D" id="3.40.50.720">
    <property type="entry name" value="NAD(P)-binding Rossmann-like Domain"/>
    <property type="match status" value="1"/>
</dbReference>
<dbReference type="Pfam" id="PF16653">
    <property type="entry name" value="Sacchrp_dh_C"/>
    <property type="match status" value="1"/>
</dbReference>
<dbReference type="Pfam" id="PF03435">
    <property type="entry name" value="Sacchrp_dh_NADP"/>
    <property type="match status" value="1"/>
</dbReference>
<dbReference type="InterPro" id="IPR005097">
    <property type="entry name" value="Sacchrp_dh_NADP-bd"/>
</dbReference>
<comment type="caution">
    <text evidence="4">The sequence shown here is derived from an EMBL/GenBank/DDBJ whole genome shotgun (WGS) entry which is preliminary data.</text>
</comment>
<dbReference type="InterPro" id="IPR051168">
    <property type="entry name" value="AASS"/>
</dbReference>
<dbReference type="InterPro" id="IPR032095">
    <property type="entry name" value="Sacchrp_dh-like_C"/>
</dbReference>
<gene>
    <name evidence="4" type="ORF">ENW73_05200</name>
</gene>
<dbReference type="PANTHER" id="PTHR11133:SF22">
    <property type="entry name" value="ALPHA-AMINOADIPIC SEMIALDEHYDE SYNTHASE, MITOCHONDRIAL"/>
    <property type="match status" value="1"/>
</dbReference>
<dbReference type="AlphaFoldDB" id="A0A7C6A962"/>
<reference evidence="4" key="1">
    <citation type="journal article" date="2020" name="mSystems">
        <title>Genome- and Community-Level Interaction Insights into Carbon Utilization and Element Cycling Functions of Hydrothermarchaeota in Hydrothermal Sediment.</title>
        <authorList>
            <person name="Zhou Z."/>
            <person name="Liu Y."/>
            <person name="Xu W."/>
            <person name="Pan J."/>
            <person name="Luo Z.H."/>
            <person name="Li M."/>
        </authorList>
    </citation>
    <scope>NUCLEOTIDE SEQUENCE [LARGE SCALE GENOMIC DNA]</scope>
    <source>
        <strain evidence="4">SpSt-876</strain>
    </source>
</reference>
<keyword evidence="1" id="KW-0560">Oxidoreductase</keyword>
<dbReference type="PANTHER" id="PTHR11133">
    <property type="entry name" value="SACCHAROPINE DEHYDROGENASE"/>
    <property type="match status" value="1"/>
</dbReference>
<evidence type="ECO:0000259" key="2">
    <source>
        <dbReference type="Pfam" id="PF03435"/>
    </source>
</evidence>
<dbReference type="Gene3D" id="3.30.360.10">
    <property type="entry name" value="Dihydrodipicolinate Reductase, domain 2"/>
    <property type="match status" value="1"/>
</dbReference>
<dbReference type="InterPro" id="IPR036291">
    <property type="entry name" value="NAD(P)-bd_dom_sf"/>
</dbReference>
<dbReference type="SUPFAM" id="SSF55347">
    <property type="entry name" value="Glyceraldehyde-3-phosphate dehydrogenase-like, C-terminal domain"/>
    <property type="match status" value="1"/>
</dbReference>